<dbReference type="STRING" id="1736691.SAMN06295964_2124"/>
<dbReference type="InterPro" id="IPR011051">
    <property type="entry name" value="RmlC_Cupin_sf"/>
</dbReference>
<dbReference type="RefSeq" id="WP_078700129.1">
    <property type="nucleotide sequence ID" value="NZ_LT796768.1"/>
</dbReference>
<reference evidence="2" key="1">
    <citation type="submission" date="2017-02" db="EMBL/GenBank/DDBJ databases">
        <authorList>
            <person name="Varghese N."/>
            <person name="Submissions S."/>
        </authorList>
    </citation>
    <scope>NUCLEOTIDE SEQUENCE [LARGE SCALE GENOMIC DNA]</scope>
    <source>
        <strain evidence="2">9H-4</strain>
    </source>
</reference>
<evidence type="ECO:0000313" key="2">
    <source>
        <dbReference type="Proteomes" id="UP000191040"/>
    </source>
</evidence>
<dbReference type="Gene3D" id="2.60.120.10">
    <property type="entry name" value="Jelly Rolls"/>
    <property type="match status" value="1"/>
</dbReference>
<dbReference type="OrthoDB" id="7060081at2"/>
<proteinExistence type="predicted"/>
<gene>
    <name evidence="1" type="ORF">SAMN06295964_2124</name>
</gene>
<accession>A0A1T4Z2Q8</accession>
<organism evidence="1 2">
    <name type="scientific">Aeromicrobium choanae</name>
    <dbReference type="NCBI Taxonomy" id="1736691"/>
    <lineage>
        <taxon>Bacteria</taxon>
        <taxon>Bacillati</taxon>
        <taxon>Actinomycetota</taxon>
        <taxon>Actinomycetes</taxon>
        <taxon>Propionibacteriales</taxon>
        <taxon>Nocardioidaceae</taxon>
        <taxon>Aeromicrobium</taxon>
    </lineage>
</organism>
<sequence>MSLDPTVTNPAHYRVILENEKVRVLEYTDVPGDETTPHEHPDSVMYTLNSFKRRLMSGDFQMDVELEANTVMWLPAQQHHAKNIGETPTHVLFVELKEPGADPAIAAGVVEGVFGPQ</sequence>
<dbReference type="EMBL" id="LT796768">
    <property type="protein sequence ID" value="SKB08337.1"/>
    <property type="molecule type" value="Genomic_DNA"/>
</dbReference>
<evidence type="ECO:0000313" key="1">
    <source>
        <dbReference type="EMBL" id="SKB08337.1"/>
    </source>
</evidence>
<protein>
    <recommendedName>
        <fullName evidence="3">Cytoplasmic protein</fullName>
    </recommendedName>
</protein>
<evidence type="ECO:0008006" key="3">
    <source>
        <dbReference type="Google" id="ProtNLM"/>
    </source>
</evidence>
<dbReference type="Proteomes" id="UP000191040">
    <property type="component" value="Chromosome I"/>
</dbReference>
<dbReference type="AlphaFoldDB" id="A0A1T4Z2Q8"/>
<dbReference type="InterPro" id="IPR014710">
    <property type="entry name" value="RmlC-like_jellyroll"/>
</dbReference>
<keyword evidence="2" id="KW-1185">Reference proteome</keyword>
<dbReference type="SUPFAM" id="SSF51182">
    <property type="entry name" value="RmlC-like cupins"/>
    <property type="match status" value="1"/>
</dbReference>
<name>A0A1T4Z2Q8_9ACTN</name>